<keyword evidence="4 10" id="KW-0812">Transmembrane</keyword>
<evidence type="ECO:0000256" key="6">
    <source>
        <dbReference type="ARBA" id="ARBA00023077"/>
    </source>
</evidence>
<keyword evidence="2 10" id="KW-0813">Transport</keyword>
<name>A0ABQ4PYL2_9PROT</name>
<keyword evidence="5" id="KW-0732">Signal</keyword>
<dbReference type="Gene3D" id="2.40.170.20">
    <property type="entry name" value="TonB-dependent receptor, beta-barrel domain"/>
    <property type="match status" value="1"/>
</dbReference>
<reference evidence="15" key="2">
    <citation type="journal article" date="2023" name="ISME Commun">
        <title>Characterization of a bloom-associated alphaproteobacterial lineage, 'Candidatus Phycosocius': insights into freshwater algal-bacterial interactions.</title>
        <authorList>
            <person name="Tanabe Y."/>
            <person name="Yamaguchi H."/>
            <person name="Yoshida M."/>
            <person name="Kai A."/>
            <person name="Okazaki Y."/>
        </authorList>
    </citation>
    <scope>NUCLEOTIDE SEQUENCE</scope>
    <source>
        <strain evidence="15">BOTRYCO-1</strain>
    </source>
</reference>
<dbReference type="Proteomes" id="UP001161064">
    <property type="component" value="Unassembled WGS sequence"/>
</dbReference>
<gene>
    <name evidence="15" type="ORF">PsB1_2170</name>
</gene>
<sequence length="753" mass="82357">MALAQVNTASDTPKPTTETVVVTAERNRAPATNVAQELAIYGTDVQVISGATIEQSGAINFAEAVQFLVKGVNVGYSPDEGEYTIRLDGGGDRDTLVTLDGVPLYDRGPVLENIWGATTIDNHIVENIEVFRGGNSLYFGSNGGIGVVNVVTKKPDGTVKGDFGVSYGAFNTRELWGNYSFPIDAEGNHSLMVYGSLLATDGPRIYDPNLFTDNVALSGGIQEYPLNKNNIGVKYLWKINESTEFRANAIYTESWFQDAFPSGESYSPNTLRYPIIDASLTHKAGDKLLIEASAYYSNPLLWNAELYPVVCRIAAGCPIANQATAAGVGTRTVPRGAWTGAVEPAFAHGFGTTNQFKSGFVEIGGTVRATYKFNEYLEVVGGVQYVSYKDDSDARFAVPNNDTATTGVFVDVHPTLPFSPKTGISLAVRTDFSDAFDSKTIWKFGIKHPFMDNFYVRANGGTSYSLPQTNELFINNPRPPTAVNETGFTTIGNPDLLPEETETFNTAIGYTHEFGQSVLFMELGGFKTEVTNRISTTSGRPIIVTNPITGLQTPVDTFFNNNFVNEIQGWTAEVDLKIGEQWAFNVGYTNQDSALSSGSRGGLQLNETPEWFATASLNWTSEDKRLKVQLLPRIQGDEWSTGGPAIAGTTKAAGPDGKGADTGVPRYRTNFGNYTVVNASITYLAGENMQHRFMFRVVNLLDEDYAERWGFGNNFYGAAFNRGEYTNTDDRYFYGYPFEGKPRSFYVTYATKF</sequence>
<reference evidence="15" key="1">
    <citation type="submission" date="2021-05" db="EMBL/GenBank/DDBJ databases">
        <authorList>
            <person name="Tanabe Y."/>
        </authorList>
    </citation>
    <scope>NUCLEOTIDE SEQUENCE</scope>
    <source>
        <strain evidence="15">BOTRYCO-1</strain>
    </source>
</reference>
<evidence type="ECO:0000256" key="2">
    <source>
        <dbReference type="ARBA" id="ARBA00022448"/>
    </source>
</evidence>
<evidence type="ECO:0000256" key="3">
    <source>
        <dbReference type="ARBA" id="ARBA00022452"/>
    </source>
</evidence>
<keyword evidence="16" id="KW-1185">Reference proteome</keyword>
<dbReference type="InterPro" id="IPR037066">
    <property type="entry name" value="Plug_dom_sf"/>
</dbReference>
<dbReference type="InterPro" id="IPR010917">
    <property type="entry name" value="TonB_rcpt_CS"/>
</dbReference>
<keyword evidence="8" id="KW-0675">Receptor</keyword>
<evidence type="ECO:0000256" key="4">
    <source>
        <dbReference type="ARBA" id="ARBA00022692"/>
    </source>
</evidence>
<evidence type="ECO:0000256" key="5">
    <source>
        <dbReference type="ARBA" id="ARBA00022729"/>
    </source>
</evidence>
<feature type="short sequence motif" description="TonB C-terminal box" evidence="11">
    <location>
        <begin position="736"/>
        <end position="753"/>
    </location>
</feature>
<dbReference type="Gene3D" id="2.170.130.10">
    <property type="entry name" value="TonB-dependent receptor, plug domain"/>
    <property type="match status" value="1"/>
</dbReference>
<dbReference type="SUPFAM" id="SSF56935">
    <property type="entry name" value="Porins"/>
    <property type="match status" value="1"/>
</dbReference>
<comment type="subcellular location">
    <subcellularLocation>
        <location evidence="1 10">Cell outer membrane</location>
        <topology evidence="1 10">Multi-pass membrane protein</topology>
    </subcellularLocation>
</comment>
<evidence type="ECO:0000256" key="8">
    <source>
        <dbReference type="ARBA" id="ARBA00023170"/>
    </source>
</evidence>
<organism evidence="15 16">
    <name type="scientific">Candidatus Phycosocius spiralis</name>
    <dbReference type="NCBI Taxonomy" id="2815099"/>
    <lineage>
        <taxon>Bacteria</taxon>
        <taxon>Pseudomonadati</taxon>
        <taxon>Pseudomonadota</taxon>
        <taxon>Alphaproteobacteria</taxon>
        <taxon>Caulobacterales</taxon>
        <taxon>Caulobacterales incertae sedis</taxon>
        <taxon>Candidatus Phycosocius</taxon>
    </lineage>
</organism>
<keyword evidence="7 10" id="KW-0472">Membrane</keyword>
<keyword evidence="6 12" id="KW-0798">TonB box</keyword>
<evidence type="ECO:0000313" key="16">
    <source>
        <dbReference type="Proteomes" id="UP001161064"/>
    </source>
</evidence>
<dbReference type="PANTHER" id="PTHR30069:SF29">
    <property type="entry name" value="HEMOGLOBIN AND HEMOGLOBIN-HAPTOGLOBIN-BINDING PROTEIN 1-RELATED"/>
    <property type="match status" value="1"/>
</dbReference>
<evidence type="ECO:0000256" key="11">
    <source>
        <dbReference type="PROSITE-ProRule" id="PRU10144"/>
    </source>
</evidence>
<evidence type="ECO:0000256" key="12">
    <source>
        <dbReference type="RuleBase" id="RU003357"/>
    </source>
</evidence>
<accession>A0ABQ4PYL2</accession>
<evidence type="ECO:0000256" key="1">
    <source>
        <dbReference type="ARBA" id="ARBA00004571"/>
    </source>
</evidence>
<evidence type="ECO:0008006" key="17">
    <source>
        <dbReference type="Google" id="ProtNLM"/>
    </source>
</evidence>
<keyword evidence="3 10" id="KW-1134">Transmembrane beta strand</keyword>
<feature type="domain" description="TonB-dependent receptor-like beta-barrel" evidence="13">
    <location>
        <begin position="209"/>
        <end position="700"/>
    </location>
</feature>
<dbReference type="PANTHER" id="PTHR30069">
    <property type="entry name" value="TONB-DEPENDENT OUTER MEMBRANE RECEPTOR"/>
    <property type="match status" value="1"/>
</dbReference>
<proteinExistence type="inferred from homology"/>
<comment type="caution">
    <text evidence="15">The sequence shown here is derived from an EMBL/GenBank/DDBJ whole genome shotgun (WGS) entry which is preliminary data.</text>
</comment>
<evidence type="ECO:0000259" key="13">
    <source>
        <dbReference type="Pfam" id="PF00593"/>
    </source>
</evidence>
<dbReference type="Pfam" id="PF07715">
    <property type="entry name" value="Plug"/>
    <property type="match status" value="1"/>
</dbReference>
<dbReference type="PROSITE" id="PS52016">
    <property type="entry name" value="TONB_DEPENDENT_REC_3"/>
    <property type="match status" value="1"/>
</dbReference>
<dbReference type="EMBL" id="BPFZ01000017">
    <property type="protein sequence ID" value="GIU68016.1"/>
    <property type="molecule type" value="Genomic_DNA"/>
</dbReference>
<comment type="similarity">
    <text evidence="10 12">Belongs to the TonB-dependent receptor family.</text>
</comment>
<dbReference type="InterPro" id="IPR036942">
    <property type="entry name" value="Beta-barrel_TonB_sf"/>
</dbReference>
<evidence type="ECO:0000256" key="10">
    <source>
        <dbReference type="PROSITE-ProRule" id="PRU01360"/>
    </source>
</evidence>
<feature type="domain" description="TonB-dependent receptor plug" evidence="14">
    <location>
        <begin position="44"/>
        <end position="147"/>
    </location>
</feature>
<dbReference type="InterPro" id="IPR012910">
    <property type="entry name" value="Plug_dom"/>
</dbReference>
<protein>
    <recommendedName>
        <fullName evidence="17">TonB-dependent receptor</fullName>
    </recommendedName>
</protein>
<dbReference type="InterPro" id="IPR000531">
    <property type="entry name" value="Beta-barrel_TonB"/>
</dbReference>
<dbReference type="Pfam" id="PF00593">
    <property type="entry name" value="TonB_dep_Rec_b-barrel"/>
    <property type="match status" value="1"/>
</dbReference>
<dbReference type="InterPro" id="IPR039426">
    <property type="entry name" value="TonB-dep_rcpt-like"/>
</dbReference>
<evidence type="ECO:0000313" key="15">
    <source>
        <dbReference type="EMBL" id="GIU68016.1"/>
    </source>
</evidence>
<evidence type="ECO:0000256" key="9">
    <source>
        <dbReference type="ARBA" id="ARBA00023237"/>
    </source>
</evidence>
<keyword evidence="9 10" id="KW-0998">Cell outer membrane</keyword>
<evidence type="ECO:0000256" key="7">
    <source>
        <dbReference type="ARBA" id="ARBA00023136"/>
    </source>
</evidence>
<evidence type="ECO:0000259" key="14">
    <source>
        <dbReference type="Pfam" id="PF07715"/>
    </source>
</evidence>
<dbReference type="PROSITE" id="PS01156">
    <property type="entry name" value="TONB_DEPENDENT_REC_2"/>
    <property type="match status" value="1"/>
</dbReference>